<accession>A0ABV5I6A7</accession>
<feature type="domain" description="Molybdenum cofactor biosynthesis protein F N-terminal" evidence="1">
    <location>
        <begin position="7"/>
        <end position="106"/>
    </location>
</feature>
<evidence type="ECO:0000313" key="4">
    <source>
        <dbReference type="Proteomes" id="UP001589647"/>
    </source>
</evidence>
<feature type="domain" description="MoaF C-terminal" evidence="2">
    <location>
        <begin position="137"/>
        <end position="246"/>
    </location>
</feature>
<protein>
    <submittedName>
        <fullName evidence="3">MoaF C-terminal domain-containing protein</fullName>
    </submittedName>
</protein>
<name>A0ABV5I6A7_9ACTN</name>
<dbReference type="InterPro" id="IPR012674">
    <property type="entry name" value="Calycin"/>
</dbReference>
<comment type="caution">
    <text evidence="3">The sequence shown here is derived from an EMBL/GenBank/DDBJ whole genome shotgun (WGS) entry which is preliminary data.</text>
</comment>
<evidence type="ECO:0000259" key="2">
    <source>
        <dbReference type="Pfam" id="PF17409"/>
    </source>
</evidence>
<dbReference type="EMBL" id="JBHMEI010000001">
    <property type="protein sequence ID" value="MFB9199668.1"/>
    <property type="molecule type" value="Genomic_DNA"/>
</dbReference>
<evidence type="ECO:0000313" key="3">
    <source>
        <dbReference type="EMBL" id="MFB9199668.1"/>
    </source>
</evidence>
<dbReference type="Pfam" id="PF10703">
    <property type="entry name" value="MoaF"/>
    <property type="match status" value="1"/>
</dbReference>
<sequence length="256" mass="28176">MTDRPAGWKNMDDFAPGIATNRLPATYALAGTEVDLTFDDGSKTSLSFASRYKVHADGGPAEPYEAVAMREDLFYVGRAHTERPREYTVTVLHTSTGRALRVVSVIAPEPVPGQPRVSQTFTPGVIEGQEVTGPPPAPTRELIGLRALYRYSPEHLYEHVYLSSERYAWQCLAGAQRGHGDVDLASAWKIADNLYVFTFREFRIPVAATWLYDWSALRTVGTFFGLSGEGEIHHSPGGAHIEPLGQIIYPAGEEPV</sequence>
<dbReference type="Proteomes" id="UP001589647">
    <property type="component" value="Unassembled WGS sequence"/>
</dbReference>
<dbReference type="Gene3D" id="2.40.128.20">
    <property type="match status" value="1"/>
</dbReference>
<reference evidence="3 4" key="1">
    <citation type="submission" date="2024-09" db="EMBL/GenBank/DDBJ databases">
        <authorList>
            <person name="Sun Q."/>
            <person name="Mori K."/>
        </authorList>
    </citation>
    <scope>NUCLEOTIDE SEQUENCE [LARGE SCALE GENOMIC DNA]</scope>
    <source>
        <strain evidence="3 4">CCM 3426</strain>
    </source>
</reference>
<dbReference type="RefSeq" id="WP_189645376.1">
    <property type="nucleotide sequence ID" value="NZ_BMRC01000001.1"/>
</dbReference>
<dbReference type="InterPro" id="IPR035348">
    <property type="entry name" value="MoaF_C"/>
</dbReference>
<gene>
    <name evidence="3" type="ORF">ACFFV7_00575</name>
</gene>
<evidence type="ECO:0000259" key="1">
    <source>
        <dbReference type="Pfam" id="PF10703"/>
    </source>
</evidence>
<proteinExistence type="predicted"/>
<organism evidence="3 4">
    <name type="scientific">Nonomuraea spiralis</name>
    <dbReference type="NCBI Taxonomy" id="46182"/>
    <lineage>
        <taxon>Bacteria</taxon>
        <taxon>Bacillati</taxon>
        <taxon>Actinomycetota</taxon>
        <taxon>Actinomycetes</taxon>
        <taxon>Streptosporangiales</taxon>
        <taxon>Streptosporangiaceae</taxon>
        <taxon>Nonomuraea</taxon>
    </lineage>
</organism>
<keyword evidence="4" id="KW-1185">Reference proteome</keyword>
<dbReference type="Pfam" id="PF17409">
    <property type="entry name" value="MoaF_C"/>
    <property type="match status" value="1"/>
</dbReference>
<dbReference type="InterPro" id="IPR024724">
    <property type="entry name" value="MoaF_N"/>
</dbReference>